<keyword evidence="2" id="KW-1185">Reference proteome</keyword>
<dbReference type="Proteomes" id="UP001057402">
    <property type="component" value="Chromosome 9"/>
</dbReference>
<organism evidence="1 2">
    <name type="scientific">Melastoma candidum</name>
    <dbReference type="NCBI Taxonomy" id="119954"/>
    <lineage>
        <taxon>Eukaryota</taxon>
        <taxon>Viridiplantae</taxon>
        <taxon>Streptophyta</taxon>
        <taxon>Embryophyta</taxon>
        <taxon>Tracheophyta</taxon>
        <taxon>Spermatophyta</taxon>
        <taxon>Magnoliopsida</taxon>
        <taxon>eudicotyledons</taxon>
        <taxon>Gunneridae</taxon>
        <taxon>Pentapetalae</taxon>
        <taxon>rosids</taxon>
        <taxon>malvids</taxon>
        <taxon>Myrtales</taxon>
        <taxon>Melastomataceae</taxon>
        <taxon>Melastomatoideae</taxon>
        <taxon>Melastomateae</taxon>
        <taxon>Melastoma</taxon>
    </lineage>
</organism>
<name>A0ACB9MR25_9MYRT</name>
<sequence length="227" mass="24936">MERGRVVVLEQQDMDIAGSLICDTVEYGVVILTGCKADQLIFKRDDLNGTRKRCSGVTAVVSNENFNWHLCIKAKASISACGPLLIPPLLISSGLKISHIGRNLHPFLLAWGYFLENSATASINGRNYEGGIITVIHKVIGEDADRVQIMVETLAHGPASFASLFHWTSRADMKKTMVKYPRMAHLSALVQHGTVGVNPIITIQSTAYCISEKIAESLRKEKFPVDD</sequence>
<protein>
    <submittedName>
        <fullName evidence="1">Uncharacterized protein</fullName>
    </submittedName>
</protein>
<evidence type="ECO:0000313" key="2">
    <source>
        <dbReference type="Proteomes" id="UP001057402"/>
    </source>
</evidence>
<gene>
    <name evidence="1" type="ORF">MLD38_031692</name>
</gene>
<reference evidence="2" key="1">
    <citation type="journal article" date="2023" name="Front. Plant Sci.">
        <title>Chromosomal-level genome assembly of Melastoma candidum provides insights into trichome evolution.</title>
        <authorList>
            <person name="Zhong Y."/>
            <person name="Wu W."/>
            <person name="Sun C."/>
            <person name="Zou P."/>
            <person name="Liu Y."/>
            <person name="Dai S."/>
            <person name="Zhou R."/>
        </authorList>
    </citation>
    <scope>NUCLEOTIDE SEQUENCE [LARGE SCALE GENOMIC DNA]</scope>
</reference>
<proteinExistence type="predicted"/>
<comment type="caution">
    <text evidence="1">The sequence shown here is derived from an EMBL/GenBank/DDBJ whole genome shotgun (WGS) entry which is preliminary data.</text>
</comment>
<dbReference type="EMBL" id="CM042888">
    <property type="protein sequence ID" value="KAI4326370.1"/>
    <property type="molecule type" value="Genomic_DNA"/>
</dbReference>
<evidence type="ECO:0000313" key="1">
    <source>
        <dbReference type="EMBL" id="KAI4326370.1"/>
    </source>
</evidence>
<accession>A0ACB9MR25</accession>